<accession>A0A2B4P6S8</accession>
<dbReference type="Proteomes" id="UP000225706">
    <property type="component" value="Unassembled WGS sequence"/>
</dbReference>
<evidence type="ECO:0000313" key="1">
    <source>
        <dbReference type="EMBL" id="PFW89040.1"/>
    </source>
</evidence>
<sequence>DWDKNTDLPLKYYKDIRAAVVKDIEAYGQQNPKFLNAFNKANAFRAQVGRRETFDKKLTQKIGNDVEGVKYNQFVKWVEDPKNKAALEKAVGPENAPHMKDLLTIARAFKSASQNIPNPSGTAPTKALYQMFGKLSALAGGVLIGGGDFTTAASTIGATLGGGTVLNKILNNKKLLQVAKNYAHKPDEAYGKKLVNLLRGQTNMTVTQILQEIEKNMKT</sequence>
<gene>
    <name evidence="1" type="ORF">AWC38_SpisGene25749</name>
</gene>
<dbReference type="EMBL" id="LSMT01005650">
    <property type="protein sequence ID" value="PFW89040.1"/>
    <property type="molecule type" value="Genomic_DNA"/>
</dbReference>
<dbReference type="AlphaFoldDB" id="A0A2B4P6S8"/>
<evidence type="ECO:0000313" key="2">
    <source>
        <dbReference type="Proteomes" id="UP000225706"/>
    </source>
</evidence>
<keyword evidence="2" id="KW-1185">Reference proteome</keyword>
<feature type="non-terminal residue" evidence="1">
    <location>
        <position position="1"/>
    </location>
</feature>
<comment type="caution">
    <text evidence="1">The sequence shown here is derived from an EMBL/GenBank/DDBJ whole genome shotgun (WGS) entry which is preliminary data.</text>
</comment>
<reference evidence="2" key="1">
    <citation type="journal article" date="2017" name="bioRxiv">
        <title>Comparative analysis of the genomes of Stylophora pistillata and Acropora digitifera provides evidence for extensive differences between species of corals.</title>
        <authorList>
            <person name="Voolstra C.R."/>
            <person name="Li Y."/>
            <person name="Liew Y.J."/>
            <person name="Baumgarten S."/>
            <person name="Zoccola D."/>
            <person name="Flot J.-F."/>
            <person name="Tambutte S."/>
            <person name="Allemand D."/>
            <person name="Aranda M."/>
        </authorList>
    </citation>
    <scope>NUCLEOTIDE SEQUENCE [LARGE SCALE GENOMIC DNA]</scope>
</reference>
<name>A0A2B4P6S8_STYPI</name>
<proteinExistence type="predicted"/>
<protein>
    <submittedName>
        <fullName evidence="1">Uncharacterized protein</fullName>
    </submittedName>
</protein>
<organism evidence="1 2">
    <name type="scientific">Stylophora pistillata</name>
    <name type="common">Smooth cauliflower coral</name>
    <dbReference type="NCBI Taxonomy" id="50429"/>
    <lineage>
        <taxon>Eukaryota</taxon>
        <taxon>Metazoa</taxon>
        <taxon>Cnidaria</taxon>
        <taxon>Anthozoa</taxon>
        <taxon>Hexacorallia</taxon>
        <taxon>Scleractinia</taxon>
        <taxon>Astrocoeniina</taxon>
        <taxon>Pocilloporidae</taxon>
        <taxon>Stylophora</taxon>
    </lineage>
</organism>